<protein>
    <submittedName>
        <fullName evidence="1">Uncharacterized protein</fullName>
    </submittedName>
</protein>
<gene>
    <name evidence="1" type="ORF">L917_19557</name>
</gene>
<sequence length="52" mass="6216">MRSEKDCELPKLRRKLWTIHEDSRIKNELLNLDAASNFRKTVAKQNASMNWE</sequence>
<name>W2K412_PHYNI</name>
<dbReference type="Proteomes" id="UP000054423">
    <property type="component" value="Unassembled WGS sequence"/>
</dbReference>
<dbReference type="EMBL" id="KI682902">
    <property type="protein sequence ID" value="ETL79888.1"/>
    <property type="molecule type" value="Genomic_DNA"/>
</dbReference>
<proteinExistence type="predicted"/>
<dbReference type="AlphaFoldDB" id="W2K412"/>
<accession>W2K412</accession>
<organism evidence="1">
    <name type="scientific">Phytophthora nicotianae</name>
    <name type="common">Potato buckeye rot agent</name>
    <name type="synonym">Phytophthora parasitica</name>
    <dbReference type="NCBI Taxonomy" id="4792"/>
    <lineage>
        <taxon>Eukaryota</taxon>
        <taxon>Sar</taxon>
        <taxon>Stramenopiles</taxon>
        <taxon>Oomycota</taxon>
        <taxon>Peronosporomycetes</taxon>
        <taxon>Peronosporales</taxon>
        <taxon>Peronosporaceae</taxon>
        <taxon>Phytophthora</taxon>
    </lineage>
</organism>
<evidence type="ECO:0000313" key="1">
    <source>
        <dbReference type="EMBL" id="ETL79888.1"/>
    </source>
</evidence>
<reference evidence="1" key="1">
    <citation type="submission" date="2013-11" db="EMBL/GenBank/DDBJ databases">
        <title>The Genome Sequence of Phytophthora parasitica CHvinca01.</title>
        <authorList>
            <consortium name="The Broad Institute Genomics Platform"/>
            <person name="Russ C."/>
            <person name="Tyler B."/>
            <person name="Panabieres F."/>
            <person name="Shan W."/>
            <person name="Tripathy S."/>
            <person name="Grunwald N."/>
            <person name="Machado M."/>
            <person name="Johnson C.S."/>
            <person name="Arredondo F."/>
            <person name="Hong C."/>
            <person name="Coffey M."/>
            <person name="Young S.K."/>
            <person name="Zeng Q."/>
            <person name="Gargeya S."/>
            <person name="Fitzgerald M."/>
            <person name="Abouelleil A."/>
            <person name="Alvarado L."/>
            <person name="Chapman S.B."/>
            <person name="Gainer-Dewar J."/>
            <person name="Goldberg J."/>
            <person name="Griggs A."/>
            <person name="Gujja S."/>
            <person name="Hansen M."/>
            <person name="Howarth C."/>
            <person name="Imamovic A."/>
            <person name="Ireland A."/>
            <person name="Larimer J."/>
            <person name="McCowan C."/>
            <person name="Murphy C."/>
            <person name="Pearson M."/>
            <person name="Poon T.W."/>
            <person name="Priest M."/>
            <person name="Roberts A."/>
            <person name="Saif S."/>
            <person name="Shea T."/>
            <person name="Sykes S."/>
            <person name="Wortman J."/>
            <person name="Nusbaum C."/>
            <person name="Birren B."/>
        </authorList>
    </citation>
    <scope>NUCLEOTIDE SEQUENCE [LARGE SCALE GENOMIC DNA]</scope>
    <source>
        <strain evidence="1">CHvinca01</strain>
    </source>
</reference>